<organism evidence="2 3">
    <name type="scientific">Inhella inkyongensis</name>
    <dbReference type="NCBI Taxonomy" id="392593"/>
    <lineage>
        <taxon>Bacteria</taxon>
        <taxon>Pseudomonadati</taxon>
        <taxon>Pseudomonadota</taxon>
        <taxon>Betaproteobacteria</taxon>
        <taxon>Burkholderiales</taxon>
        <taxon>Sphaerotilaceae</taxon>
        <taxon>Inhella</taxon>
    </lineage>
</organism>
<evidence type="ECO:0000313" key="3">
    <source>
        <dbReference type="Proteomes" id="UP000554837"/>
    </source>
</evidence>
<dbReference type="EMBL" id="JACHHO010000002">
    <property type="protein sequence ID" value="MBB5204852.1"/>
    <property type="molecule type" value="Genomic_DNA"/>
</dbReference>
<sequence length="124" mass="13585">MKNLTAGLALGLVALGAHAEIVEIRWDAQAKSEASFQVAPGKFAEACGKLTKGQKVSWSFESDRPLNFNIHYHVGKKVEYPAKQADVAQLQGELAVALDQDYCWMWSNKGNAPAALKLLLQRSE</sequence>
<evidence type="ECO:0000313" key="2">
    <source>
        <dbReference type="EMBL" id="MBB5204852.1"/>
    </source>
</evidence>
<dbReference type="AlphaFoldDB" id="A0A840S5J9"/>
<evidence type="ECO:0000256" key="1">
    <source>
        <dbReference type="SAM" id="SignalP"/>
    </source>
</evidence>
<feature type="signal peptide" evidence="1">
    <location>
        <begin position="1"/>
        <end position="19"/>
    </location>
</feature>
<keyword evidence="3" id="KW-1185">Reference proteome</keyword>
<accession>A0A840S5J9</accession>
<name>A0A840S5J9_9BURK</name>
<reference evidence="2 3" key="1">
    <citation type="submission" date="2020-08" db="EMBL/GenBank/DDBJ databases">
        <title>Genomic Encyclopedia of Type Strains, Phase IV (KMG-IV): sequencing the most valuable type-strain genomes for metagenomic binning, comparative biology and taxonomic classification.</title>
        <authorList>
            <person name="Goeker M."/>
        </authorList>
    </citation>
    <scope>NUCLEOTIDE SEQUENCE [LARGE SCALE GENOMIC DNA]</scope>
    <source>
        <strain evidence="2 3">DSM 23958</strain>
    </source>
</reference>
<proteinExistence type="predicted"/>
<keyword evidence="1" id="KW-0732">Signal</keyword>
<feature type="chain" id="PRO_5032665425" evidence="1">
    <location>
        <begin position="20"/>
        <end position="124"/>
    </location>
</feature>
<dbReference type="RefSeq" id="WP_138855509.1">
    <property type="nucleotide sequence ID" value="NZ_CP040709.1"/>
</dbReference>
<dbReference type="OrthoDB" id="9154015at2"/>
<dbReference type="Proteomes" id="UP000554837">
    <property type="component" value="Unassembled WGS sequence"/>
</dbReference>
<protein>
    <submittedName>
        <fullName evidence="2">Uncharacterized protein</fullName>
    </submittedName>
</protein>
<gene>
    <name evidence="2" type="ORF">HNQ51_002166</name>
</gene>
<comment type="caution">
    <text evidence="2">The sequence shown here is derived from an EMBL/GenBank/DDBJ whole genome shotgun (WGS) entry which is preliminary data.</text>
</comment>